<dbReference type="EMBL" id="JACWMS010000003">
    <property type="protein sequence ID" value="MBD1321308.1"/>
    <property type="molecule type" value="Genomic_DNA"/>
</dbReference>
<comment type="subcellular location">
    <subcellularLocation>
        <location evidence="2">Cytoplasm</location>
    </subcellularLocation>
</comment>
<keyword evidence="15" id="KW-0443">Lipid metabolism</keyword>
<keyword evidence="16" id="KW-0275">Fatty acid biosynthesis</keyword>
<dbReference type="InterPro" id="IPR029045">
    <property type="entry name" value="ClpP/crotonase-like_dom_sf"/>
</dbReference>
<evidence type="ECO:0000256" key="8">
    <source>
        <dbReference type="ARBA" id="ARBA00018312"/>
    </source>
</evidence>
<protein>
    <recommendedName>
        <fullName evidence="8">Acetyl-coenzyme A carboxylase carboxyl transferase subunits beta/alpha</fullName>
        <ecNumber evidence="7">2.1.3.15</ecNumber>
    </recommendedName>
</protein>
<dbReference type="InterPro" id="IPR011762">
    <property type="entry name" value="COA_CT_N"/>
</dbReference>
<dbReference type="EC" id="2.1.3.15" evidence="7"/>
<feature type="domain" description="CoA carboxyltransferase N-terminal" evidence="19">
    <location>
        <begin position="1"/>
        <end position="239"/>
    </location>
</feature>
<dbReference type="InterPro" id="IPR000438">
    <property type="entry name" value="Acetyl_CoA_COase_Trfase_b_su"/>
</dbReference>
<evidence type="ECO:0000256" key="11">
    <source>
        <dbReference type="ARBA" id="ARBA00022741"/>
    </source>
</evidence>
<evidence type="ECO:0000256" key="2">
    <source>
        <dbReference type="ARBA" id="ARBA00004496"/>
    </source>
</evidence>
<evidence type="ECO:0000256" key="6">
    <source>
        <dbReference type="ARBA" id="ARBA00011664"/>
    </source>
</evidence>
<evidence type="ECO:0000256" key="1">
    <source>
        <dbReference type="ARBA" id="ARBA00001947"/>
    </source>
</evidence>
<accession>A0ABR7WEU1</accession>
<keyword evidence="12" id="KW-0862">Zinc</keyword>
<dbReference type="InterPro" id="IPR034733">
    <property type="entry name" value="AcCoA_carboxyl_beta"/>
</dbReference>
<dbReference type="RefSeq" id="WP_190267861.1">
    <property type="nucleotide sequence ID" value="NZ_BAABAD010000005.1"/>
</dbReference>
<evidence type="ECO:0000256" key="18">
    <source>
        <dbReference type="ARBA" id="ARBA00049152"/>
    </source>
</evidence>
<reference evidence="21 22" key="1">
    <citation type="submission" date="2020-09" db="EMBL/GenBank/DDBJ databases">
        <title>Novel species in genus Gordonia.</title>
        <authorList>
            <person name="Zhang G."/>
        </authorList>
    </citation>
    <scope>NUCLEOTIDE SEQUENCE [LARGE SCALE GENOMIC DNA]</scope>
    <source>
        <strain evidence="21 22">ON-33</strain>
    </source>
</reference>
<comment type="similarity">
    <text evidence="4">In the C-terminal section; belongs to the AccA family.</text>
</comment>
<evidence type="ECO:0000259" key="19">
    <source>
        <dbReference type="PROSITE" id="PS50980"/>
    </source>
</evidence>
<evidence type="ECO:0000313" key="21">
    <source>
        <dbReference type="EMBL" id="MBD1321308.1"/>
    </source>
</evidence>
<dbReference type="Pfam" id="PF01039">
    <property type="entry name" value="Carboxyl_trans"/>
    <property type="match status" value="1"/>
</dbReference>
<evidence type="ECO:0000313" key="22">
    <source>
        <dbReference type="Proteomes" id="UP000602395"/>
    </source>
</evidence>
<evidence type="ECO:0000256" key="5">
    <source>
        <dbReference type="ARBA" id="ARBA00010284"/>
    </source>
</evidence>
<keyword evidence="14" id="KW-0067">ATP-binding</keyword>
<comment type="similarity">
    <text evidence="3">Belongs to the AccD/PCCB family.</text>
</comment>
<evidence type="ECO:0000256" key="14">
    <source>
        <dbReference type="ARBA" id="ARBA00022840"/>
    </source>
</evidence>
<keyword evidence="11" id="KW-0547">Nucleotide-binding</keyword>
<keyword evidence="10" id="KW-0808">Transferase</keyword>
<dbReference type="Pfam" id="PF03255">
    <property type="entry name" value="ACCA"/>
    <property type="match status" value="1"/>
</dbReference>
<dbReference type="PROSITE" id="PS50980">
    <property type="entry name" value="COA_CT_NTER"/>
    <property type="match status" value="1"/>
</dbReference>
<evidence type="ECO:0000256" key="12">
    <source>
        <dbReference type="ARBA" id="ARBA00022771"/>
    </source>
</evidence>
<comment type="function">
    <text evidence="17">Component of the acetyl coenzyme A carboxylase (ACC) complex. Biotin carboxylase (BC) catalyzes the carboxylation of biotin on its carrier protein (BCCP) and then the CO(2) group is transferred by the transcarboxylase to acetyl-CoA to form malonyl-CoA.</text>
</comment>
<proteinExistence type="inferred from homology"/>
<organism evidence="21 22">
    <name type="scientific">Gordonia hankookensis</name>
    <dbReference type="NCBI Taxonomy" id="589403"/>
    <lineage>
        <taxon>Bacteria</taxon>
        <taxon>Bacillati</taxon>
        <taxon>Actinomycetota</taxon>
        <taxon>Actinomycetes</taxon>
        <taxon>Mycobacteriales</taxon>
        <taxon>Gordoniaceae</taxon>
        <taxon>Gordonia</taxon>
    </lineage>
</organism>
<keyword evidence="22" id="KW-1185">Reference proteome</keyword>
<feature type="domain" description="CoA carboxyltransferase C-terminal" evidence="20">
    <location>
        <begin position="242"/>
        <end position="466"/>
    </location>
</feature>
<evidence type="ECO:0000256" key="15">
    <source>
        <dbReference type="ARBA" id="ARBA00023098"/>
    </source>
</evidence>
<dbReference type="InterPro" id="IPR011763">
    <property type="entry name" value="COA_CT_C"/>
</dbReference>
<dbReference type="InterPro" id="IPR001095">
    <property type="entry name" value="Acetyl_CoA_COase_a_su"/>
</dbReference>
<evidence type="ECO:0000256" key="16">
    <source>
        <dbReference type="ARBA" id="ARBA00023160"/>
    </source>
</evidence>
<evidence type="ECO:0000256" key="4">
    <source>
        <dbReference type="ARBA" id="ARBA00006276"/>
    </source>
</evidence>
<sequence>MTDRAHPDAISLVESLFDQGTFEAWDDPVGWEPADPGYRSSLARAHERTGLDESVVTGSGRVSDVRVAVVVSEFGFLGGSIGRSAGRRVVAAIERATRERIAVLALPASGGTRMQEGTAAFLQMVAITGAVNAHKAAGLPYLVYLRHPTTGGVFASWGSLGHVTWAEPSALVGFLGPRVYQGLYGEPFPENVQTSENLHRRGLVDAVVPAERLGGLVGETLAMLSSRVRGPGGTGKAAAGPISERSWAGTAWEAVLATRARDRPGLSEFLATDGTVVLRGDAPLWLALHGFGGNPAVVIGHDRRKQAGGELIGPVDLRVARRGMAMASDLGLPVVTVIDTPGAELSVAAEEAGLAAEIARCTAELVSVPVPTISVLLGQGAGGAALALFPTDRRIAATDAWLSPLPPEGASLIVHRDTDHAAELAADQGIAAGALYADDTVDLLVDVTAPDGMTRLRSVIAAELTSGPTPSDACRTRVPGGGG</sequence>
<comment type="catalytic activity">
    <reaction evidence="18">
        <text>N(6)-carboxybiotinyl-L-lysyl-[protein] + acetyl-CoA = N(6)-biotinyl-L-lysyl-[protein] + malonyl-CoA</text>
        <dbReference type="Rhea" id="RHEA:54728"/>
        <dbReference type="Rhea" id="RHEA-COMP:10505"/>
        <dbReference type="Rhea" id="RHEA-COMP:10506"/>
        <dbReference type="ChEBI" id="CHEBI:57288"/>
        <dbReference type="ChEBI" id="CHEBI:57384"/>
        <dbReference type="ChEBI" id="CHEBI:83144"/>
        <dbReference type="ChEBI" id="CHEBI:83145"/>
        <dbReference type="EC" id="2.1.3.15"/>
    </reaction>
</comment>
<evidence type="ECO:0000259" key="20">
    <source>
        <dbReference type="PROSITE" id="PS50989"/>
    </source>
</evidence>
<keyword evidence="13" id="KW-0276">Fatty acid metabolism</keyword>
<comment type="caution">
    <text evidence="21">The sequence shown here is derived from an EMBL/GenBank/DDBJ whole genome shotgun (WGS) entry which is preliminary data.</text>
</comment>
<evidence type="ECO:0000256" key="10">
    <source>
        <dbReference type="ARBA" id="ARBA00022679"/>
    </source>
</evidence>
<evidence type="ECO:0000256" key="7">
    <source>
        <dbReference type="ARBA" id="ARBA00011883"/>
    </source>
</evidence>
<gene>
    <name evidence="21" type="ORF">IDF66_17110</name>
</gene>
<comment type="subunit">
    <text evidence="6">Acetyl-CoA carboxylase is a heterotetramer composed of biotin carboxyl carrier protein (AccB), biotin carboxylase (AccC) and two subunits of ACCase subunit beta/alpha.</text>
</comment>
<dbReference type="SUPFAM" id="SSF52096">
    <property type="entry name" value="ClpP/crotonase"/>
    <property type="match status" value="2"/>
</dbReference>
<evidence type="ECO:0000256" key="13">
    <source>
        <dbReference type="ARBA" id="ARBA00022832"/>
    </source>
</evidence>
<dbReference type="PROSITE" id="PS50989">
    <property type="entry name" value="COA_CT_CTER"/>
    <property type="match status" value="1"/>
</dbReference>
<comment type="cofactor">
    <cofactor evidence="1">
        <name>Zn(2+)</name>
        <dbReference type="ChEBI" id="CHEBI:29105"/>
    </cofactor>
</comment>
<keyword evidence="12" id="KW-0863">Zinc-finger</keyword>
<keyword evidence="12" id="KW-0479">Metal-binding</keyword>
<dbReference type="Proteomes" id="UP000602395">
    <property type="component" value="Unassembled WGS sequence"/>
</dbReference>
<comment type="similarity">
    <text evidence="5">In the N-terminal section; belongs to the AccD/PCCB family.</text>
</comment>
<dbReference type="Gene3D" id="3.90.226.10">
    <property type="entry name" value="2-enoyl-CoA Hydratase, Chain A, domain 1"/>
    <property type="match status" value="2"/>
</dbReference>
<keyword evidence="9" id="KW-0444">Lipid biosynthesis</keyword>
<dbReference type="PRINTS" id="PR01070">
    <property type="entry name" value="ACCCTRFRASEB"/>
</dbReference>
<evidence type="ECO:0000256" key="9">
    <source>
        <dbReference type="ARBA" id="ARBA00022516"/>
    </source>
</evidence>
<evidence type="ECO:0000256" key="3">
    <source>
        <dbReference type="ARBA" id="ARBA00006102"/>
    </source>
</evidence>
<dbReference type="PANTHER" id="PTHR42995:SF5">
    <property type="entry name" value="ACETYL-COENZYME A CARBOXYLASE CARBOXYL TRANSFERASE SUBUNIT BETA, CHLOROPLASTIC"/>
    <property type="match status" value="1"/>
</dbReference>
<dbReference type="PANTHER" id="PTHR42995">
    <property type="entry name" value="ACETYL-COENZYME A CARBOXYLASE CARBOXYL TRANSFERASE SUBUNIT BETA, CHLOROPLASTIC"/>
    <property type="match status" value="1"/>
</dbReference>
<name>A0ABR7WEU1_9ACTN</name>
<evidence type="ECO:0000256" key="17">
    <source>
        <dbReference type="ARBA" id="ARBA00025280"/>
    </source>
</evidence>